<protein>
    <submittedName>
        <fullName evidence="2">Sortase</fullName>
    </submittedName>
</protein>
<dbReference type="SUPFAM" id="SSF63817">
    <property type="entry name" value="Sortase"/>
    <property type="match status" value="1"/>
</dbReference>
<evidence type="ECO:0000313" key="3">
    <source>
        <dbReference type="Proteomes" id="UP000664857"/>
    </source>
</evidence>
<accession>A0ABS3HPF5</accession>
<organism evidence="2 3">
    <name type="scientific">Candidatus Vagococcus giribetii</name>
    <dbReference type="NCBI Taxonomy" id="2230876"/>
    <lineage>
        <taxon>Bacteria</taxon>
        <taxon>Bacillati</taxon>
        <taxon>Bacillota</taxon>
        <taxon>Bacilli</taxon>
        <taxon>Lactobacillales</taxon>
        <taxon>Enterococcaceae</taxon>
        <taxon>Vagococcus</taxon>
    </lineage>
</organism>
<dbReference type="Gene3D" id="2.40.260.10">
    <property type="entry name" value="Sortase"/>
    <property type="match status" value="1"/>
</dbReference>
<keyword evidence="3" id="KW-1185">Reference proteome</keyword>
<dbReference type="InterPro" id="IPR005754">
    <property type="entry name" value="Sortase"/>
</dbReference>
<gene>
    <name evidence="2" type="ORF">DOK76_01015</name>
</gene>
<dbReference type="Pfam" id="PF04203">
    <property type="entry name" value="Sortase"/>
    <property type="match status" value="1"/>
</dbReference>
<dbReference type="InterPro" id="IPR023365">
    <property type="entry name" value="Sortase_dom-sf"/>
</dbReference>
<dbReference type="EMBL" id="JAFLVX010000004">
    <property type="protein sequence ID" value="MBO0475628.1"/>
    <property type="molecule type" value="Genomic_DNA"/>
</dbReference>
<keyword evidence="1" id="KW-0378">Hydrolase</keyword>
<dbReference type="Gene3D" id="2.60.40.10">
    <property type="entry name" value="Immunoglobulins"/>
    <property type="match status" value="1"/>
</dbReference>
<dbReference type="Proteomes" id="UP000664857">
    <property type="component" value="Unassembled WGS sequence"/>
</dbReference>
<evidence type="ECO:0000256" key="1">
    <source>
        <dbReference type="ARBA" id="ARBA00022801"/>
    </source>
</evidence>
<evidence type="ECO:0000313" key="2">
    <source>
        <dbReference type="EMBL" id="MBO0475628.1"/>
    </source>
</evidence>
<name>A0ABS3HPF5_9ENTE</name>
<dbReference type="InterPro" id="IPR013783">
    <property type="entry name" value="Ig-like_fold"/>
</dbReference>
<sequence>MTQVKEIKVSSPVISGTKDWEVVQGENIDVLENVVALDQAGKKIPVVATFYDTKKIGTTDISVTATDKQGKQTTEVIHLTVKAKPKAVAKVAEEPKENSVITPVQEEVNQEVDMPVQETRTMPETTNVVEDTTIANEVPSESNSFQANTMLINGQVISYNNAGEANGQSVIDSNPNMVATWGGMPNQSGQDGCNTHFIGHNYGAFNVLFSVSVGNDIQVADSQDQVTTYRVSSVFQVDDYGYRVSDGKDVMDEMINPEGGERITLQTCVNQDINLIVEAVAI</sequence>
<reference evidence="2 3" key="1">
    <citation type="submission" date="2021-03" db="EMBL/GenBank/DDBJ databases">
        <title>Enterococcal diversity collection.</title>
        <authorList>
            <person name="Gilmore M.S."/>
            <person name="Schwartzman J."/>
            <person name="Van Tyne D."/>
            <person name="Martin M."/>
            <person name="Earl A.M."/>
            <person name="Manson A.L."/>
            <person name="Straub T."/>
            <person name="Salamzade R."/>
            <person name="Saavedra J."/>
            <person name="Lebreton F."/>
            <person name="Prichula J."/>
            <person name="Schaufler K."/>
            <person name="Gaca A."/>
            <person name="Sgardioli B."/>
            <person name="Wagenaar J."/>
            <person name="Strong T."/>
        </authorList>
    </citation>
    <scope>NUCLEOTIDE SEQUENCE [LARGE SCALE GENOMIC DNA]</scope>
    <source>
        <strain evidence="2 3">DIV0080</strain>
    </source>
</reference>
<comment type="caution">
    <text evidence="2">The sequence shown here is derived from an EMBL/GenBank/DDBJ whole genome shotgun (WGS) entry which is preliminary data.</text>
</comment>
<proteinExistence type="predicted"/>